<dbReference type="PANTHER" id="PTHR11929:SF194">
    <property type="entry name" value="ALPHA-(1,3)-FUCOSYLTRANSFERASE 10"/>
    <property type="match status" value="1"/>
</dbReference>
<evidence type="ECO:0000313" key="13">
    <source>
        <dbReference type="EMBL" id="CAF1310588.1"/>
    </source>
</evidence>
<reference evidence="13" key="1">
    <citation type="submission" date="2021-02" db="EMBL/GenBank/DDBJ databases">
        <authorList>
            <person name="Nowell W R."/>
        </authorList>
    </citation>
    <scope>NUCLEOTIDE SEQUENCE</scope>
</reference>
<keyword evidence="4 11" id="KW-0808">Transferase</keyword>
<protein>
    <recommendedName>
        <fullName evidence="11">Fucosyltransferase</fullName>
        <ecNumber evidence="11">2.4.1.-</ecNumber>
    </recommendedName>
</protein>
<evidence type="ECO:0000256" key="3">
    <source>
        <dbReference type="ARBA" id="ARBA00022676"/>
    </source>
</evidence>
<name>A0A815EHT0_9BILA</name>
<dbReference type="InterPro" id="IPR001503">
    <property type="entry name" value="Glyco_trans_10"/>
</dbReference>
<dbReference type="Proteomes" id="UP000663889">
    <property type="component" value="Unassembled WGS sequence"/>
</dbReference>
<dbReference type="PANTHER" id="PTHR11929">
    <property type="entry name" value="ALPHA- 1,3 -FUCOSYLTRANSFERASE"/>
    <property type="match status" value="1"/>
</dbReference>
<dbReference type="EC" id="2.4.1.-" evidence="11"/>
<evidence type="ECO:0000259" key="12">
    <source>
        <dbReference type="Pfam" id="PF00852"/>
    </source>
</evidence>
<evidence type="ECO:0000256" key="2">
    <source>
        <dbReference type="ARBA" id="ARBA00008919"/>
    </source>
</evidence>
<dbReference type="GO" id="GO:0046920">
    <property type="term" value="F:alpha-(1-&gt;3)-fucosyltransferase activity"/>
    <property type="evidence" value="ECO:0007669"/>
    <property type="project" value="TreeGrafter"/>
</dbReference>
<dbReference type="EMBL" id="CAJNOU010002314">
    <property type="protein sequence ID" value="CAF1310588.1"/>
    <property type="molecule type" value="Genomic_DNA"/>
</dbReference>
<keyword evidence="9" id="KW-0325">Glycoprotein</keyword>
<organism evidence="13 14">
    <name type="scientific">Rotaria sordida</name>
    <dbReference type="NCBI Taxonomy" id="392033"/>
    <lineage>
        <taxon>Eukaryota</taxon>
        <taxon>Metazoa</taxon>
        <taxon>Spiralia</taxon>
        <taxon>Gnathifera</taxon>
        <taxon>Rotifera</taxon>
        <taxon>Eurotatoria</taxon>
        <taxon>Bdelloidea</taxon>
        <taxon>Philodinida</taxon>
        <taxon>Philodinidae</taxon>
        <taxon>Rotaria</taxon>
    </lineage>
</organism>
<dbReference type="UniPathway" id="UPA00378"/>
<keyword evidence="3 11" id="KW-0328">Glycosyltransferase</keyword>
<evidence type="ECO:0000256" key="4">
    <source>
        <dbReference type="ARBA" id="ARBA00022679"/>
    </source>
</evidence>
<comment type="caution">
    <text evidence="13">The sequence shown here is derived from an EMBL/GenBank/DDBJ whole genome shotgun (WGS) entry which is preliminary data.</text>
</comment>
<comment type="similarity">
    <text evidence="2 11">Belongs to the glycosyltransferase 10 family.</text>
</comment>
<evidence type="ECO:0000256" key="6">
    <source>
        <dbReference type="ARBA" id="ARBA00022968"/>
    </source>
</evidence>
<dbReference type="InterPro" id="IPR038577">
    <property type="entry name" value="GT10-like_C_sf"/>
</dbReference>
<evidence type="ECO:0000256" key="5">
    <source>
        <dbReference type="ARBA" id="ARBA00022692"/>
    </source>
</evidence>
<comment type="pathway">
    <text evidence="1">Protein modification; protein glycosylation.</text>
</comment>
<dbReference type="InterPro" id="IPR055270">
    <property type="entry name" value="Glyco_tran_10_C"/>
</dbReference>
<dbReference type="GO" id="GO:0032580">
    <property type="term" value="C:Golgi cisterna membrane"/>
    <property type="evidence" value="ECO:0007669"/>
    <property type="project" value="UniProtKB-SubCell"/>
</dbReference>
<keyword evidence="5 11" id="KW-0812">Transmembrane</keyword>
<keyword evidence="7" id="KW-1133">Transmembrane helix</keyword>
<dbReference type="AlphaFoldDB" id="A0A815EHT0"/>
<gene>
    <name evidence="13" type="ORF">SEV965_LOCUS26773</name>
</gene>
<keyword evidence="11" id="KW-0333">Golgi apparatus</keyword>
<evidence type="ECO:0000313" key="14">
    <source>
        <dbReference type="Proteomes" id="UP000663889"/>
    </source>
</evidence>
<keyword evidence="6" id="KW-0735">Signal-anchor</keyword>
<keyword evidence="8" id="KW-0472">Membrane</keyword>
<dbReference type="FunFam" id="3.40.50.11660:FF:000002">
    <property type="entry name" value="Alpha-(1,3)-fucosyltransferase"/>
    <property type="match status" value="1"/>
</dbReference>
<evidence type="ECO:0000256" key="10">
    <source>
        <dbReference type="ARBA" id="ARBA00060399"/>
    </source>
</evidence>
<sequence>MLTKKKTMWRWRRHSLRNCIIFVILLVLMFTIFLSFSSPSTFRSKDWLYTTQLSTIKTTSKSILRQADLPDIFDLSLWRHILIGAIGNQTFCEVPAQYRSIANAYCRAQGRDDCPMIPCTLIYLSDEFTTYVECLRGGRMAIGVEPDWVCRKSPALELFSNPRRKPSLSAEAYTTLTSELYGQALAQYRDEETCRWGLTLEGESIGYYPSVAHRKRVLSLFDITIGYDRRFFDLVTDVHLPDYVDKITNNNKQRLTVKQVLRKRFRGMSPVLWINSNCNTPSNRTAYMLELMRYVRVDVRGKCGNPLWNESLSVIDPKRLATEKLNLVRQYLFTVAIENSLEYDYVTEKLWQPLAAGSIPLYLGAPNIDEWLPCYNYSCIIHLRNFNSVKDVANLIHSLAENKTLYAEYHQWRNEENVRPSFIKMINYFQQANRHSIECLLCDMVYRNDHGTIRRKLLAANNPFNDTFPSLV</sequence>
<evidence type="ECO:0000256" key="11">
    <source>
        <dbReference type="RuleBase" id="RU003832"/>
    </source>
</evidence>
<accession>A0A815EHT0</accession>
<dbReference type="SUPFAM" id="SSF53756">
    <property type="entry name" value="UDP-Glycosyltransferase/glycogen phosphorylase"/>
    <property type="match status" value="1"/>
</dbReference>
<dbReference type="Gene3D" id="3.40.50.11660">
    <property type="entry name" value="Glycosyl transferase family 10, C-terminal domain"/>
    <property type="match status" value="1"/>
</dbReference>
<evidence type="ECO:0000256" key="9">
    <source>
        <dbReference type="ARBA" id="ARBA00023180"/>
    </source>
</evidence>
<proteinExistence type="inferred from homology"/>
<feature type="domain" description="Fucosyltransferase C-terminal" evidence="12">
    <location>
        <begin position="270"/>
        <end position="450"/>
    </location>
</feature>
<evidence type="ECO:0000256" key="7">
    <source>
        <dbReference type="ARBA" id="ARBA00022989"/>
    </source>
</evidence>
<evidence type="ECO:0000256" key="1">
    <source>
        <dbReference type="ARBA" id="ARBA00004922"/>
    </source>
</evidence>
<comment type="subcellular location">
    <subcellularLocation>
        <location evidence="10">Endomembrane system</location>
        <topology evidence="10">Single-pass type II membrane protein</topology>
    </subcellularLocation>
    <subcellularLocation>
        <location evidence="11">Golgi apparatus</location>
        <location evidence="11">Golgi stack membrane</location>
        <topology evidence="11">Single-pass type II membrane protein</topology>
    </subcellularLocation>
</comment>
<evidence type="ECO:0000256" key="8">
    <source>
        <dbReference type="ARBA" id="ARBA00023136"/>
    </source>
</evidence>
<dbReference type="Pfam" id="PF00852">
    <property type="entry name" value="Glyco_transf_10"/>
    <property type="match status" value="1"/>
</dbReference>